<evidence type="ECO:0000313" key="5">
    <source>
        <dbReference type="Proteomes" id="UP000247702"/>
    </source>
</evidence>
<sequence length="514" mass="57939">MPNVETENKNNAPSRKKDKSKSLAVTTEKDVSSLPNETLSPITPAVESGDPSLENVNKNPYIDVINKRYRKLKKQMRNVEKYEAIQDSSQLSEDQVKVLERKGEVCSAIKEVEAILKQIETVEKEELKKQAEQKKAQQAERDQAIADAVEKVKATHCKSLLQLILFFRLVHFQQRGIVQLPDNEYEAVETLRAKLTTLSEEANNELYEEKIRQVLDLVNKLHSSDEGLILPNGALETDQAASSDEPPSSYGISYSQLHTLIKNPPILAGDQEELNETFEIINTPDHIDVSNVNSVSNEYTTTGLQFMRPDDQSQPQAFDNTINNTTFGYQSTDAEQTQTEETVVEVNVQEQYSQQQNYDTYATEQKHFNAEQQQQYIGEQQEQHFVEQEDQQQVSTEQEELSQQQEEPQVQESQTTSEDQADSKQPQATPQQNSNQPPPLQGPGGHRGGRYNRGNRGHRGQGTRRESGGYNNYGGYYRDGNYGNYRGRGGSGPRGGRGGGFQGNRGTSYKQRSQ</sequence>
<gene>
    <name evidence="4" type="ORF">RCL2_001527400</name>
    <name evidence="3" type="ORF">RclHR1_03110001</name>
</gene>
<evidence type="ECO:0000313" key="4">
    <source>
        <dbReference type="EMBL" id="GES88316.1"/>
    </source>
</evidence>
<organism evidence="3 5">
    <name type="scientific">Rhizophagus clarus</name>
    <dbReference type="NCBI Taxonomy" id="94130"/>
    <lineage>
        <taxon>Eukaryota</taxon>
        <taxon>Fungi</taxon>
        <taxon>Fungi incertae sedis</taxon>
        <taxon>Mucoromycota</taxon>
        <taxon>Glomeromycotina</taxon>
        <taxon>Glomeromycetes</taxon>
        <taxon>Glomerales</taxon>
        <taxon>Glomeraceae</taxon>
        <taxon>Rhizophagus</taxon>
    </lineage>
</organism>
<comment type="caution">
    <text evidence="3">The sequence shown here is derived from an EMBL/GenBank/DDBJ whole genome shotgun (WGS) entry which is preliminary data.</text>
</comment>
<dbReference type="Proteomes" id="UP000615446">
    <property type="component" value="Unassembled WGS sequence"/>
</dbReference>
<keyword evidence="1" id="KW-0175">Coiled coil</keyword>
<dbReference type="Proteomes" id="UP000247702">
    <property type="component" value="Unassembled WGS sequence"/>
</dbReference>
<keyword evidence="5" id="KW-1185">Reference proteome</keyword>
<feature type="compositionally biased region" description="Low complexity" evidence="2">
    <location>
        <begin position="391"/>
        <end position="418"/>
    </location>
</feature>
<dbReference type="EMBL" id="BLAL01000178">
    <property type="protein sequence ID" value="GES88316.1"/>
    <property type="molecule type" value="Genomic_DNA"/>
</dbReference>
<feature type="region of interest" description="Disordered" evidence="2">
    <location>
        <begin position="1"/>
        <end position="57"/>
    </location>
</feature>
<evidence type="ECO:0000256" key="1">
    <source>
        <dbReference type="SAM" id="Coils"/>
    </source>
</evidence>
<dbReference type="OrthoDB" id="2409325at2759"/>
<proteinExistence type="predicted"/>
<dbReference type="AlphaFoldDB" id="A0A2Z6RLG2"/>
<feature type="compositionally biased region" description="Low complexity" evidence="2">
    <location>
        <begin position="425"/>
        <end position="435"/>
    </location>
</feature>
<dbReference type="STRING" id="94130.A0A2Z6RLG2"/>
<reference evidence="4" key="2">
    <citation type="submission" date="2019-10" db="EMBL/GenBank/DDBJ databases">
        <title>Conservation and host-specific expression of non-tandemly repeated heterogenous ribosome RNA gene in arbuscular mycorrhizal fungi.</title>
        <authorList>
            <person name="Maeda T."/>
            <person name="Kobayashi Y."/>
            <person name="Nakagawa T."/>
            <person name="Ezawa T."/>
            <person name="Yamaguchi K."/>
            <person name="Bino T."/>
            <person name="Nishimoto Y."/>
            <person name="Shigenobu S."/>
            <person name="Kawaguchi M."/>
        </authorList>
    </citation>
    <scope>NUCLEOTIDE SEQUENCE</scope>
    <source>
        <strain evidence="4">HR1</strain>
    </source>
</reference>
<reference evidence="3 5" key="1">
    <citation type="submission" date="2017-11" db="EMBL/GenBank/DDBJ databases">
        <title>The genome of Rhizophagus clarus HR1 reveals common genetic basis of auxotrophy among arbuscular mycorrhizal fungi.</title>
        <authorList>
            <person name="Kobayashi Y."/>
        </authorList>
    </citation>
    <scope>NUCLEOTIDE SEQUENCE [LARGE SCALE GENOMIC DNA]</scope>
    <source>
        <strain evidence="3 5">HR1</strain>
    </source>
</reference>
<dbReference type="EMBL" id="BEXD01002347">
    <property type="protein sequence ID" value="GBB97969.1"/>
    <property type="molecule type" value="Genomic_DNA"/>
</dbReference>
<feature type="compositionally biased region" description="Polar residues" evidence="2">
    <location>
        <begin position="312"/>
        <end position="334"/>
    </location>
</feature>
<evidence type="ECO:0000256" key="2">
    <source>
        <dbReference type="SAM" id="MobiDB-lite"/>
    </source>
</evidence>
<dbReference type="PANTHER" id="PTHR37736">
    <property type="entry name" value="GLYCINE-RICH PROTEIN"/>
    <property type="match status" value="1"/>
</dbReference>
<feature type="compositionally biased region" description="Low complexity" evidence="2">
    <location>
        <begin position="468"/>
        <end position="485"/>
    </location>
</feature>
<feature type="coiled-coil region" evidence="1">
    <location>
        <begin position="117"/>
        <end position="147"/>
    </location>
</feature>
<feature type="region of interest" description="Disordered" evidence="2">
    <location>
        <begin position="383"/>
        <end position="514"/>
    </location>
</feature>
<accession>A0A2Z6RLG2</accession>
<evidence type="ECO:0000313" key="3">
    <source>
        <dbReference type="EMBL" id="GBB97969.1"/>
    </source>
</evidence>
<name>A0A2Z6RLG2_9GLOM</name>
<feature type="region of interest" description="Disordered" evidence="2">
    <location>
        <begin position="309"/>
        <end position="340"/>
    </location>
</feature>
<feature type="compositionally biased region" description="Basic residues" evidence="2">
    <location>
        <begin position="447"/>
        <end position="462"/>
    </location>
</feature>
<dbReference type="PANTHER" id="PTHR37736:SF1">
    <property type="entry name" value="GLYCINE-RICH PROTEIN"/>
    <property type="match status" value="1"/>
</dbReference>
<protein>
    <submittedName>
        <fullName evidence="3">Uncharacterized protein</fullName>
    </submittedName>
</protein>
<feature type="compositionally biased region" description="Gly residues" evidence="2">
    <location>
        <begin position="486"/>
        <end position="503"/>
    </location>
</feature>